<evidence type="ECO:0000256" key="12">
    <source>
        <dbReference type="ARBA" id="ARBA00022759"/>
    </source>
</evidence>
<keyword evidence="10" id="KW-0479">Metal-binding</keyword>
<dbReference type="PANTHER" id="PTHR30001">
    <property type="entry name" value="RIBONUCLEASE"/>
    <property type="match status" value="1"/>
</dbReference>
<comment type="caution">
    <text evidence="17">The sequence shown here is derived from an EMBL/GenBank/DDBJ whole genome shotgun (WGS) entry which is preliminary data.</text>
</comment>
<comment type="subcellular location">
    <subcellularLocation>
        <location evidence="2">Cytoplasm</location>
    </subcellularLocation>
</comment>
<keyword evidence="12" id="KW-0255">Endonuclease</keyword>
<evidence type="ECO:0000256" key="7">
    <source>
        <dbReference type="ARBA" id="ARBA00022555"/>
    </source>
</evidence>
<evidence type="ECO:0000256" key="8">
    <source>
        <dbReference type="ARBA" id="ARBA00022694"/>
    </source>
</evidence>
<feature type="domain" description="S1 motif" evidence="16">
    <location>
        <begin position="37"/>
        <end position="130"/>
    </location>
</feature>
<evidence type="ECO:0000259" key="16">
    <source>
        <dbReference type="SMART" id="SM00316"/>
    </source>
</evidence>
<dbReference type="InterPro" id="IPR012340">
    <property type="entry name" value="NA-bd_OB-fold"/>
</dbReference>
<keyword evidence="18" id="KW-1185">Reference proteome</keyword>
<evidence type="ECO:0000256" key="2">
    <source>
        <dbReference type="ARBA" id="ARBA00004496"/>
    </source>
</evidence>
<keyword evidence="6" id="KW-0698">rRNA processing</keyword>
<keyword evidence="8" id="KW-0819">tRNA processing</keyword>
<evidence type="ECO:0000256" key="4">
    <source>
        <dbReference type="ARBA" id="ARBA00017719"/>
    </source>
</evidence>
<dbReference type="NCBIfam" id="NF008689">
    <property type="entry name" value="PRK11712.1"/>
    <property type="match status" value="1"/>
</dbReference>
<evidence type="ECO:0000313" key="17">
    <source>
        <dbReference type="EMBL" id="GAA0200670.1"/>
    </source>
</evidence>
<dbReference type="SMART" id="SM00316">
    <property type="entry name" value="S1"/>
    <property type="match status" value="1"/>
</dbReference>
<keyword evidence="14" id="KW-0460">Magnesium</keyword>
<dbReference type="Pfam" id="PF20833">
    <property type="entry name" value="RNase_E_G_Thio"/>
    <property type="match status" value="1"/>
</dbReference>
<dbReference type="CDD" id="cd04453">
    <property type="entry name" value="S1_RNase_E"/>
    <property type="match status" value="1"/>
</dbReference>
<sequence length="497" mass="56446">MRDEILINVTPQETRASIVENGVLQEVHIERTENRGIVSNIYKGVVKRVMPGMQAAFVDIGHEKAAFLHLADIVTEKDEGSKQAIEGSKLLDKQQSQETDITSVLHEGQKIIVQVIKDPIGSKGARLTTHITIPSRYLVLMPDTEHVGVSQRIDDQVERIRLKELLEDHEELDNGFIVRTAAEGATEKELVRDALFLAKLWRGITEKSKQVKAPGLIHNDLGLELRIMRDIFEDDVERVRIDNQAALERVQAFVKEFLPEMLSRIELYQGERPIFDLYNVEEEIKRALERKVPLKSGGYLIIDQTEAMTTVDVNTGAFVGHKNLEETIFRTNLEAATALARQLRLRNLGGIIIVDFIDMKEEEHKRQVLRTLERILEKDHVKTQITEVSALGLVEMTRKRSRESLERLLCEPCQQCNGRGYVKTAVTVCYEIFRELSRAANTYDAQKFLVLASQEVVDCLLDEEASSLGDLEVAIDKPIKLQVESLYSPEQFDVVLM</sequence>
<dbReference type="PANTHER" id="PTHR30001:SF0">
    <property type="entry name" value="RIBONUCLEASE G"/>
    <property type="match status" value="1"/>
</dbReference>
<name>A0ABN0SUI0_9GAMM</name>
<dbReference type="InterPro" id="IPR004659">
    <property type="entry name" value="RNase_E/G"/>
</dbReference>
<evidence type="ECO:0000256" key="5">
    <source>
        <dbReference type="ARBA" id="ARBA00022490"/>
    </source>
</evidence>
<proteinExistence type="inferred from homology"/>
<accession>A0ABN0SUI0</accession>
<dbReference type="Proteomes" id="UP001501221">
    <property type="component" value="Unassembled WGS sequence"/>
</dbReference>
<dbReference type="Pfam" id="PF10150">
    <property type="entry name" value="RNase_E_G"/>
    <property type="match status" value="1"/>
</dbReference>
<evidence type="ECO:0000256" key="10">
    <source>
        <dbReference type="ARBA" id="ARBA00022723"/>
    </source>
</evidence>
<keyword evidence="15" id="KW-0694">RNA-binding</keyword>
<dbReference type="EMBL" id="BAAAFM010000001">
    <property type="protein sequence ID" value="GAA0200670.1"/>
    <property type="molecule type" value="Genomic_DNA"/>
</dbReference>
<evidence type="ECO:0000256" key="1">
    <source>
        <dbReference type="ARBA" id="ARBA00001946"/>
    </source>
</evidence>
<evidence type="ECO:0000256" key="14">
    <source>
        <dbReference type="ARBA" id="ARBA00022842"/>
    </source>
</evidence>
<keyword evidence="7" id="KW-0820">tRNA-binding</keyword>
<dbReference type="RefSeq" id="WP_343986034.1">
    <property type="nucleotide sequence ID" value="NZ_BAAAFM010000001.1"/>
</dbReference>
<evidence type="ECO:0000256" key="6">
    <source>
        <dbReference type="ARBA" id="ARBA00022552"/>
    </source>
</evidence>
<dbReference type="InterPro" id="IPR019307">
    <property type="entry name" value="RNA-bd_AU-1/RNase_E/G"/>
</dbReference>
<comment type="cofactor">
    <cofactor evidence="1">
        <name>Mg(2+)</name>
        <dbReference type="ChEBI" id="CHEBI:18420"/>
    </cofactor>
</comment>
<dbReference type="SUPFAM" id="SSF50249">
    <property type="entry name" value="Nucleic acid-binding proteins"/>
    <property type="match status" value="1"/>
</dbReference>
<organism evidence="17 18">
    <name type="scientific">Kangiella japonica</name>
    <dbReference type="NCBI Taxonomy" id="647384"/>
    <lineage>
        <taxon>Bacteria</taxon>
        <taxon>Pseudomonadati</taxon>
        <taxon>Pseudomonadota</taxon>
        <taxon>Gammaproteobacteria</taxon>
        <taxon>Kangiellales</taxon>
        <taxon>Kangiellaceae</taxon>
        <taxon>Kangiella</taxon>
    </lineage>
</organism>
<dbReference type="InterPro" id="IPR048583">
    <property type="entry name" value="RNase_E_G_thioredoxin-like"/>
</dbReference>
<keyword evidence="5" id="KW-0963">Cytoplasm</keyword>
<dbReference type="NCBIfam" id="TIGR00757">
    <property type="entry name" value="RNaseEG"/>
    <property type="match status" value="1"/>
</dbReference>
<comment type="similarity">
    <text evidence="3">Belongs to the RNase E/G family. RNase G subfamily.</text>
</comment>
<dbReference type="InterPro" id="IPR003029">
    <property type="entry name" value="S1_domain"/>
</dbReference>
<protein>
    <recommendedName>
        <fullName evidence="4">Ribonuclease G</fullName>
    </recommendedName>
</protein>
<dbReference type="Gene3D" id="3.40.1260.20">
    <property type="entry name" value="Ribonuclease E, catalytic domain"/>
    <property type="match status" value="1"/>
</dbReference>
<evidence type="ECO:0000256" key="15">
    <source>
        <dbReference type="ARBA" id="ARBA00022884"/>
    </source>
</evidence>
<evidence type="ECO:0000313" key="18">
    <source>
        <dbReference type="Proteomes" id="UP001501221"/>
    </source>
</evidence>
<evidence type="ECO:0000256" key="9">
    <source>
        <dbReference type="ARBA" id="ARBA00022722"/>
    </source>
</evidence>
<keyword evidence="11" id="KW-0699">rRNA-binding</keyword>
<keyword evidence="9" id="KW-0540">Nuclease</keyword>
<reference evidence="17 18" key="1">
    <citation type="journal article" date="2019" name="Int. J. Syst. Evol. Microbiol.">
        <title>The Global Catalogue of Microorganisms (GCM) 10K type strain sequencing project: providing services to taxonomists for standard genome sequencing and annotation.</title>
        <authorList>
            <consortium name="The Broad Institute Genomics Platform"/>
            <consortium name="The Broad Institute Genome Sequencing Center for Infectious Disease"/>
            <person name="Wu L."/>
            <person name="Ma J."/>
        </authorList>
    </citation>
    <scope>NUCLEOTIDE SEQUENCE [LARGE SCALE GENOMIC DNA]</scope>
    <source>
        <strain evidence="17 18">JCM 16211</strain>
    </source>
</reference>
<dbReference type="Gene3D" id="2.40.50.140">
    <property type="entry name" value="Nucleic acid-binding proteins"/>
    <property type="match status" value="1"/>
</dbReference>
<evidence type="ECO:0000256" key="11">
    <source>
        <dbReference type="ARBA" id="ARBA00022730"/>
    </source>
</evidence>
<evidence type="ECO:0000256" key="13">
    <source>
        <dbReference type="ARBA" id="ARBA00022801"/>
    </source>
</evidence>
<evidence type="ECO:0000256" key="3">
    <source>
        <dbReference type="ARBA" id="ARBA00005663"/>
    </source>
</evidence>
<keyword evidence="13" id="KW-0378">Hydrolase</keyword>
<gene>
    <name evidence="17" type="primary">rng</name>
    <name evidence="17" type="ORF">GCM10009123_05000</name>
</gene>